<evidence type="ECO:0000313" key="2">
    <source>
        <dbReference type="Proteomes" id="UP000266677"/>
    </source>
</evidence>
<accession>A0A3A4K4W4</accession>
<sequence>MSTPLLRAANGRFDTEVLHRHWIPLARADDDTAAVLRERLGVDFPAAGERPWETGDFRYLPVTANYRSAEAVTRETIVFALGADFLVTLQPSERFLPFDGAAMKMRRDPALTGSPHGVMYALLWALNEASELVGHGVTAALDADRAEIDAATRDTDLGETISRLNATERTISRTLDTQLQLSRAARHLGAEIPSGAADLDAAIRLLGADVDGVRQQAEYAHNTVRYLQQSVLTWLSYSRRRSWRGR</sequence>
<reference evidence="1 2" key="1">
    <citation type="submission" date="2018-09" db="EMBL/GenBank/DDBJ databases">
        <title>YIM PH21274 draft genome.</title>
        <authorList>
            <person name="Miao C."/>
        </authorList>
    </citation>
    <scope>NUCLEOTIDE SEQUENCE [LARGE SCALE GENOMIC DNA]</scope>
    <source>
        <strain evidence="1 2">YIM PH 21724</strain>
    </source>
</reference>
<evidence type="ECO:0000313" key="1">
    <source>
        <dbReference type="EMBL" id="RJO73471.1"/>
    </source>
</evidence>
<dbReference type="RefSeq" id="WP_120042548.1">
    <property type="nucleotide sequence ID" value="NZ_QZFU01000023.1"/>
</dbReference>
<dbReference type="OrthoDB" id="9803416at2"/>
<gene>
    <name evidence="1" type="ORF">D5S18_19840</name>
</gene>
<protein>
    <submittedName>
        <fullName evidence="1">Uncharacterized protein</fullName>
    </submittedName>
</protein>
<organism evidence="1 2">
    <name type="scientific">Nocardia panacis</name>
    <dbReference type="NCBI Taxonomy" id="2340916"/>
    <lineage>
        <taxon>Bacteria</taxon>
        <taxon>Bacillati</taxon>
        <taxon>Actinomycetota</taxon>
        <taxon>Actinomycetes</taxon>
        <taxon>Mycobacteriales</taxon>
        <taxon>Nocardiaceae</taxon>
        <taxon>Nocardia</taxon>
    </lineage>
</organism>
<name>A0A3A4K4W4_9NOCA</name>
<dbReference type="Proteomes" id="UP000266677">
    <property type="component" value="Unassembled WGS sequence"/>
</dbReference>
<dbReference type="AlphaFoldDB" id="A0A3A4K4W4"/>
<comment type="caution">
    <text evidence="1">The sequence shown here is derived from an EMBL/GenBank/DDBJ whole genome shotgun (WGS) entry which is preliminary data.</text>
</comment>
<proteinExistence type="predicted"/>
<keyword evidence="2" id="KW-1185">Reference proteome</keyword>
<dbReference type="EMBL" id="QZFU01000023">
    <property type="protein sequence ID" value="RJO73471.1"/>
    <property type="molecule type" value="Genomic_DNA"/>
</dbReference>